<accession>A0A3B6PS80</accession>
<dbReference type="EnsemblPlants" id="TraesCS6B02G428400.4">
    <property type="protein sequence ID" value="TraesCS6B02G428400.4"/>
    <property type="gene ID" value="TraesCS6B02G428400"/>
</dbReference>
<protein>
    <submittedName>
        <fullName evidence="2">Uncharacterized protein</fullName>
    </submittedName>
</protein>
<name>A0A3B6PS80_WHEAT</name>
<dbReference type="RefSeq" id="XP_044415451.1">
    <property type="nucleotide sequence ID" value="XM_044559516.1"/>
</dbReference>
<evidence type="ECO:0000313" key="3">
    <source>
        <dbReference type="Proteomes" id="UP000019116"/>
    </source>
</evidence>
<dbReference type="Gramene" id="TraesMAC6B03G03625010.1">
    <property type="protein sequence ID" value="TraesMAC6B03G03625010.1"/>
    <property type="gene ID" value="TraesMAC6B03G03625010"/>
</dbReference>
<dbReference type="Gramene" id="TraesLAC6B03G03581610.3">
    <property type="protein sequence ID" value="TraesLAC6B03G03581610.3"/>
    <property type="gene ID" value="TraesLAC6B03G03581610"/>
</dbReference>
<proteinExistence type="predicted"/>
<dbReference type="OrthoDB" id="716092at2759"/>
<dbReference type="Gramene" id="TraesCS6B02G428400.4">
    <property type="protein sequence ID" value="TraesCS6B02G428400.4"/>
    <property type="gene ID" value="TraesCS6B02G428400"/>
</dbReference>
<dbReference type="AlphaFoldDB" id="A0A3B6PS80"/>
<organism evidence="2">
    <name type="scientific">Triticum aestivum</name>
    <name type="common">Wheat</name>
    <dbReference type="NCBI Taxonomy" id="4565"/>
    <lineage>
        <taxon>Eukaryota</taxon>
        <taxon>Viridiplantae</taxon>
        <taxon>Streptophyta</taxon>
        <taxon>Embryophyta</taxon>
        <taxon>Tracheophyta</taxon>
        <taxon>Spermatophyta</taxon>
        <taxon>Magnoliopsida</taxon>
        <taxon>Liliopsida</taxon>
        <taxon>Poales</taxon>
        <taxon>Poaceae</taxon>
        <taxon>BOP clade</taxon>
        <taxon>Pooideae</taxon>
        <taxon>Triticodae</taxon>
        <taxon>Triticeae</taxon>
        <taxon>Triticinae</taxon>
        <taxon>Triticum</taxon>
    </lineage>
</organism>
<keyword evidence="3" id="KW-1185">Reference proteome</keyword>
<feature type="region of interest" description="Disordered" evidence="1">
    <location>
        <begin position="43"/>
        <end position="82"/>
    </location>
</feature>
<gene>
    <name evidence="2" type="primary">LOC123139822</name>
</gene>
<evidence type="ECO:0000313" key="2">
    <source>
        <dbReference type="EnsemblPlants" id="TraesCS6B02G428400.4"/>
    </source>
</evidence>
<evidence type="ECO:0000256" key="1">
    <source>
        <dbReference type="SAM" id="MobiDB-lite"/>
    </source>
</evidence>
<dbReference type="Gramene" id="TraesCS6B03G1198700.5">
    <property type="protein sequence ID" value="TraesCS6B03G1198700.5.CDS"/>
    <property type="gene ID" value="TraesCS6B03G1198700"/>
</dbReference>
<dbReference type="Gramene" id="TraesSYM6B03G03569710.1">
    <property type="protein sequence ID" value="TraesSYM6B03G03569710.1"/>
    <property type="gene ID" value="TraesSYM6B03G03569710"/>
</dbReference>
<sequence>MPMSSSFRLRWNSKGKAMDDAAPALLRRHQAVAATRCRDEGEEESCFPGVHPLSLGTTPNLKREQASSVDDDDNQGIHRHDDTPHMVQLGYNLLYRTTAAAVVFGIDYNLLSGSLVHYTDCMPPLSSLPRLPHHRHRPSAFSFDAVVDS</sequence>
<dbReference type="Proteomes" id="UP000019116">
    <property type="component" value="Chromosome 6B"/>
</dbReference>
<dbReference type="KEGG" id="taes:123139822"/>
<dbReference type="GeneID" id="123139822"/>
<reference evidence="2" key="2">
    <citation type="submission" date="2018-10" db="UniProtKB">
        <authorList>
            <consortium name="EnsemblPlants"/>
        </authorList>
    </citation>
    <scope>IDENTIFICATION</scope>
</reference>
<dbReference type="RefSeq" id="XP_044415452.1">
    <property type="nucleotide sequence ID" value="XM_044559517.1"/>
</dbReference>
<reference evidence="2" key="1">
    <citation type="submission" date="2018-08" db="EMBL/GenBank/DDBJ databases">
        <authorList>
            <person name="Rossello M."/>
        </authorList>
    </citation>
    <scope>NUCLEOTIDE SEQUENCE [LARGE SCALE GENOMIC DNA]</scope>
    <source>
        <strain evidence="2">cv. Chinese Spring</strain>
    </source>
</reference>